<feature type="chain" id="PRO_5044882693" evidence="1">
    <location>
        <begin position="21"/>
        <end position="102"/>
    </location>
</feature>
<dbReference type="EMBL" id="OZ075128">
    <property type="protein sequence ID" value="CAL4958604.1"/>
    <property type="molecule type" value="Genomic_DNA"/>
</dbReference>
<feature type="signal peptide" evidence="1">
    <location>
        <begin position="1"/>
        <end position="20"/>
    </location>
</feature>
<name>A0ABC8ZAL0_9POAL</name>
<protein>
    <submittedName>
        <fullName evidence="2">Uncharacterized protein</fullName>
    </submittedName>
</protein>
<evidence type="ECO:0000313" key="2">
    <source>
        <dbReference type="EMBL" id="CAL4958604.1"/>
    </source>
</evidence>
<keyword evidence="3" id="KW-1185">Reference proteome</keyword>
<organism evidence="2 3">
    <name type="scientific">Urochloa decumbens</name>
    <dbReference type="NCBI Taxonomy" id="240449"/>
    <lineage>
        <taxon>Eukaryota</taxon>
        <taxon>Viridiplantae</taxon>
        <taxon>Streptophyta</taxon>
        <taxon>Embryophyta</taxon>
        <taxon>Tracheophyta</taxon>
        <taxon>Spermatophyta</taxon>
        <taxon>Magnoliopsida</taxon>
        <taxon>Liliopsida</taxon>
        <taxon>Poales</taxon>
        <taxon>Poaceae</taxon>
        <taxon>PACMAD clade</taxon>
        <taxon>Panicoideae</taxon>
        <taxon>Panicodae</taxon>
        <taxon>Paniceae</taxon>
        <taxon>Melinidinae</taxon>
        <taxon>Urochloa</taxon>
    </lineage>
</organism>
<accession>A0ABC8ZAL0</accession>
<sequence>MRNNTLMTVLFFVMLFGSLALHARCRPQLLDSSSSVATVINSSSLLDERKVTLIFCAKTTCNYFDPAYGICYCCPDASQKEYCHLTLEECRANCSSCTPKCS</sequence>
<dbReference type="Proteomes" id="UP001497457">
    <property type="component" value="Chromosome 18b"/>
</dbReference>
<reference evidence="2" key="1">
    <citation type="submission" date="2024-10" db="EMBL/GenBank/DDBJ databases">
        <authorList>
            <person name="Ryan C."/>
        </authorList>
    </citation>
    <scope>NUCLEOTIDE SEQUENCE [LARGE SCALE GENOMIC DNA]</scope>
</reference>
<gene>
    <name evidence="2" type="ORF">URODEC1_LOCUS43216</name>
</gene>
<evidence type="ECO:0000313" key="3">
    <source>
        <dbReference type="Proteomes" id="UP001497457"/>
    </source>
</evidence>
<proteinExistence type="predicted"/>
<evidence type="ECO:0000256" key="1">
    <source>
        <dbReference type="SAM" id="SignalP"/>
    </source>
</evidence>
<keyword evidence="1" id="KW-0732">Signal</keyword>
<dbReference type="AlphaFoldDB" id="A0ABC8ZAL0"/>